<feature type="domain" description="Transposase (putative) gypsy type" evidence="3">
    <location>
        <begin position="98"/>
        <end position="163"/>
    </location>
</feature>
<feature type="compositionally biased region" description="Basic and acidic residues" evidence="2">
    <location>
        <begin position="333"/>
        <end position="345"/>
    </location>
</feature>
<accession>A0A426XE05</accession>
<gene>
    <name evidence="4" type="ORF">B296_00043696</name>
</gene>
<evidence type="ECO:0000256" key="1">
    <source>
        <dbReference type="SAM" id="Coils"/>
    </source>
</evidence>
<feature type="coiled-coil region" evidence="1">
    <location>
        <begin position="505"/>
        <end position="581"/>
    </location>
</feature>
<evidence type="ECO:0000313" key="4">
    <source>
        <dbReference type="EMBL" id="RRT37693.1"/>
    </source>
</evidence>
<feature type="compositionally biased region" description="Low complexity" evidence="2">
    <location>
        <begin position="1"/>
        <end position="18"/>
    </location>
</feature>
<dbReference type="InterPro" id="IPR007321">
    <property type="entry name" value="Transposase_28"/>
</dbReference>
<feature type="region of interest" description="Disordered" evidence="2">
    <location>
        <begin position="268"/>
        <end position="372"/>
    </location>
</feature>
<evidence type="ECO:0000313" key="5">
    <source>
        <dbReference type="Proteomes" id="UP000287651"/>
    </source>
</evidence>
<dbReference type="PANTHER" id="PTHR31099:SF28">
    <property type="entry name" value="F5J5.12"/>
    <property type="match status" value="1"/>
</dbReference>
<evidence type="ECO:0000259" key="3">
    <source>
        <dbReference type="Pfam" id="PF04195"/>
    </source>
</evidence>
<protein>
    <recommendedName>
        <fullName evidence="3">Transposase (putative) gypsy type domain-containing protein</fullName>
    </recommendedName>
</protein>
<dbReference type="Proteomes" id="UP000287651">
    <property type="component" value="Unassembled WGS sequence"/>
</dbReference>
<organism evidence="4 5">
    <name type="scientific">Ensete ventricosum</name>
    <name type="common">Abyssinian banana</name>
    <name type="synonym">Musa ensete</name>
    <dbReference type="NCBI Taxonomy" id="4639"/>
    <lineage>
        <taxon>Eukaryota</taxon>
        <taxon>Viridiplantae</taxon>
        <taxon>Streptophyta</taxon>
        <taxon>Embryophyta</taxon>
        <taxon>Tracheophyta</taxon>
        <taxon>Spermatophyta</taxon>
        <taxon>Magnoliopsida</taxon>
        <taxon>Liliopsida</taxon>
        <taxon>Zingiberales</taxon>
        <taxon>Musaceae</taxon>
        <taxon>Ensete</taxon>
    </lineage>
</organism>
<feature type="region of interest" description="Disordered" evidence="2">
    <location>
        <begin position="1"/>
        <end position="39"/>
    </location>
</feature>
<dbReference type="EMBL" id="AMZH03021998">
    <property type="protein sequence ID" value="RRT37693.1"/>
    <property type="molecule type" value="Genomic_DNA"/>
</dbReference>
<keyword evidence="1" id="KW-0175">Coiled coil</keyword>
<feature type="region of interest" description="Disordered" evidence="2">
    <location>
        <begin position="626"/>
        <end position="658"/>
    </location>
</feature>
<sequence>MTSSDSSSSVRVVSPSGSGETSRCDPEVGSSGASSGPPSRVDARVLEVIMSDHDLDTAVTEGSLAAIREWYSIPIEYGLHVPQSGQRPYSLDAPDMCISVDALEAGLRFPLHPLIEECLRWWRVSPSQVAPNSWRYLIVFLGECRGAGIIPTWDLFMACFRLCKSRGGYYLTARVDFRVSGTPSSNKGWKSRYLYVSGPVRGFRLDWSAHPIDNAPSYLSEEEIVLVNRLKAILSSSRAIKEKAELWLVEAGLSPTSRDRMDLGELRGMPKVTSGKVPPTRPSAQEVGASPTREAPRASSKRPVVSPPEQSEDAVRRHKKVKVLTRRHKSRLGKGESRSRSKGKEPAAPSEELEAPVGSGEGSASPTHEHPRSMKDLFKTKVHKGDSGYYALLMSDLGHQDPEKEMKVRWKGLKNSTKVWNNSSAVEEFEWGLLHPQLARELYTLPSEVLMARAAKEMVLSQHFQMTLFDRVNDAGRLIMFMDYRVKQLQKEFDALKSKGGPEAVAEIKERASELREELEKTKRERGEELLRREASEKELQEVRSHLGDAQQLLREARIRARKMDDELLQAVKDLESARAELPRQSVIQYKESLDFKEGLKRMGRVTYEYEYRVALARFRARHPDADVEEDPFTIHPEDDLVPMERQQDFDDSIPPER</sequence>
<dbReference type="Pfam" id="PF04195">
    <property type="entry name" value="Transposase_28"/>
    <property type="match status" value="1"/>
</dbReference>
<dbReference type="AlphaFoldDB" id="A0A426XE05"/>
<evidence type="ECO:0000256" key="2">
    <source>
        <dbReference type="SAM" id="MobiDB-lite"/>
    </source>
</evidence>
<proteinExistence type="predicted"/>
<dbReference type="PANTHER" id="PTHR31099">
    <property type="entry name" value="OS06G0165300 PROTEIN"/>
    <property type="match status" value="1"/>
</dbReference>
<comment type="caution">
    <text evidence="4">The sequence shown here is derived from an EMBL/GenBank/DDBJ whole genome shotgun (WGS) entry which is preliminary data.</text>
</comment>
<reference evidence="4 5" key="1">
    <citation type="journal article" date="2014" name="Agronomy (Basel)">
        <title>A Draft Genome Sequence for Ensete ventricosum, the Drought-Tolerant Tree Against Hunger.</title>
        <authorList>
            <person name="Harrison J."/>
            <person name="Moore K.A."/>
            <person name="Paszkiewicz K."/>
            <person name="Jones T."/>
            <person name="Grant M."/>
            <person name="Ambacheew D."/>
            <person name="Muzemil S."/>
            <person name="Studholme D.J."/>
        </authorList>
    </citation>
    <scope>NUCLEOTIDE SEQUENCE [LARGE SCALE GENOMIC DNA]</scope>
</reference>
<feature type="compositionally biased region" description="Low complexity" evidence="2">
    <location>
        <begin position="29"/>
        <end position="39"/>
    </location>
</feature>
<name>A0A426XE05_ENSVE</name>
<feature type="compositionally biased region" description="Basic residues" evidence="2">
    <location>
        <begin position="316"/>
        <end position="332"/>
    </location>
</feature>